<evidence type="ECO:0000313" key="4">
    <source>
        <dbReference type="Proteomes" id="UP001303407"/>
    </source>
</evidence>
<dbReference type="Gene3D" id="1.20.58.430">
    <property type="entry name" value="Type IV secretion system, VirB5-domain"/>
    <property type="match status" value="1"/>
</dbReference>
<dbReference type="Proteomes" id="UP001303407">
    <property type="component" value="Chromosome"/>
</dbReference>
<protein>
    <submittedName>
        <fullName evidence="3">Conjugal transfer protein</fullName>
    </submittedName>
</protein>
<organism evidence="3 4">
    <name type="scientific">Thalassobellus suaedae</name>
    <dbReference type="NCBI Taxonomy" id="3074124"/>
    <lineage>
        <taxon>Bacteria</taxon>
        <taxon>Pseudomonadati</taxon>
        <taxon>Bacteroidota</taxon>
        <taxon>Flavobacteriia</taxon>
        <taxon>Flavobacteriales</taxon>
        <taxon>Flavobacteriaceae</taxon>
        <taxon>Thalassobellus</taxon>
    </lineage>
</organism>
<evidence type="ECO:0000313" key="3">
    <source>
        <dbReference type="EMBL" id="WNH14432.1"/>
    </source>
</evidence>
<evidence type="ECO:0000256" key="2">
    <source>
        <dbReference type="SAM" id="SignalP"/>
    </source>
</evidence>
<name>A0ABY9Y855_9FLAO</name>
<feature type="coiled-coil region" evidence="1">
    <location>
        <begin position="56"/>
        <end position="83"/>
    </location>
</feature>
<reference evidence="3 4" key="1">
    <citation type="submission" date="2023-09" db="EMBL/GenBank/DDBJ databases">
        <title>Thalassobella suaedae gen. nov., sp. nov., a marine bacterium of the family Flavobacteriaceae isolated from a halophyte Suaeda japonica.</title>
        <authorList>
            <person name="Lee S.Y."/>
            <person name="Hwang C.Y."/>
        </authorList>
    </citation>
    <scope>NUCLEOTIDE SEQUENCE [LARGE SCALE GENOMIC DNA]</scope>
    <source>
        <strain evidence="3 4">HL-DH10</strain>
    </source>
</reference>
<keyword evidence="1" id="KW-0175">Coiled coil</keyword>
<sequence length="190" mass="22111">MSKKTILILVMAIFFSFKISAQGMPVYDNTNFISLAKSLIESAKQTSQLLKTVEFLKTQKDNIEKVNNVIRQLKAVRELSQNNQKLFNVVRNDLRDILNSPYIKPEEVTRISDSFNSIIESSLEDLDFIEQILSNDFLKMTDAERADVLTKKEEASKEMVAEITKKTERYRDIISFRKMQDKINNRETNY</sequence>
<gene>
    <name evidence="3" type="ORF">RHP49_13945</name>
</gene>
<proteinExistence type="predicted"/>
<dbReference type="InterPro" id="IPR023220">
    <property type="entry name" value="T4SS_VirB5-domain"/>
</dbReference>
<feature type="signal peptide" evidence="2">
    <location>
        <begin position="1"/>
        <end position="21"/>
    </location>
</feature>
<keyword evidence="2" id="KW-0732">Signal</keyword>
<feature type="chain" id="PRO_5046448719" evidence="2">
    <location>
        <begin position="22"/>
        <end position="190"/>
    </location>
</feature>
<evidence type="ECO:0000256" key="1">
    <source>
        <dbReference type="SAM" id="Coils"/>
    </source>
</evidence>
<keyword evidence="4" id="KW-1185">Reference proteome</keyword>
<dbReference type="EMBL" id="CP134536">
    <property type="protein sequence ID" value="WNH14432.1"/>
    <property type="molecule type" value="Genomic_DNA"/>
</dbReference>
<accession>A0ABY9Y855</accession>